<dbReference type="AlphaFoldDB" id="A0A4S3KHQ9"/>
<name>A0A4S3KHQ9_9GAMM</name>
<dbReference type="Proteomes" id="UP000306317">
    <property type="component" value="Unassembled WGS sequence"/>
</dbReference>
<protein>
    <submittedName>
        <fullName evidence="1">Uncharacterized protein</fullName>
    </submittedName>
</protein>
<sequence length="73" mass="8188">MQACIDKAKVDGREVYRKTVLVAPASRAMLQHVYALWLGYANSMIAHMEPQESVAQDRLEAAINDMQARLDTP</sequence>
<evidence type="ECO:0000313" key="1">
    <source>
        <dbReference type="EMBL" id="THD08257.1"/>
    </source>
</evidence>
<evidence type="ECO:0000313" key="2">
    <source>
        <dbReference type="Proteomes" id="UP000306317"/>
    </source>
</evidence>
<keyword evidence="2" id="KW-1185">Reference proteome</keyword>
<organism evidence="1 2">
    <name type="scientific">Rhodanobacter lindaniclasticus</name>
    <dbReference type="NCBI Taxonomy" id="75310"/>
    <lineage>
        <taxon>Bacteria</taxon>
        <taxon>Pseudomonadati</taxon>
        <taxon>Pseudomonadota</taxon>
        <taxon>Gammaproteobacteria</taxon>
        <taxon>Lysobacterales</taxon>
        <taxon>Rhodanobacteraceae</taxon>
        <taxon>Rhodanobacter</taxon>
    </lineage>
</organism>
<accession>A0A4S3KHQ9</accession>
<proteinExistence type="predicted"/>
<reference evidence="1 2" key="1">
    <citation type="submission" date="2017-02" db="EMBL/GenBank/DDBJ databases">
        <title>Whole genome sequencing of Rhodanobacter lindaniclasticus DSM 17932.</title>
        <authorList>
            <person name="Kumar S."/>
            <person name="Patil P."/>
            <person name="Patil P.B."/>
        </authorList>
    </citation>
    <scope>NUCLEOTIDE SEQUENCE [LARGE SCALE GENOMIC DNA]</scope>
    <source>
        <strain evidence="1 2">DSM 17932</strain>
    </source>
</reference>
<gene>
    <name evidence="1" type="ORF">B1991_06220</name>
</gene>
<dbReference type="EMBL" id="MWIO01000017">
    <property type="protein sequence ID" value="THD08257.1"/>
    <property type="molecule type" value="Genomic_DNA"/>
</dbReference>
<comment type="caution">
    <text evidence="1">The sequence shown here is derived from an EMBL/GenBank/DDBJ whole genome shotgun (WGS) entry which is preliminary data.</text>
</comment>